<dbReference type="Pfam" id="PF00155">
    <property type="entry name" value="Aminotran_1_2"/>
    <property type="match status" value="1"/>
</dbReference>
<proteinExistence type="inferred from homology"/>
<dbReference type="InterPro" id="IPR050087">
    <property type="entry name" value="AON_synthase_class-II"/>
</dbReference>
<keyword evidence="6 11" id="KW-0808">Transferase</keyword>
<name>A0A7D6JSA1_9CYAN</name>
<protein>
    <recommendedName>
        <fullName evidence="11">8-amino-7-ketopelargonate synthase</fullName>
        <ecNumber evidence="11">2.3.1.47</ecNumber>
    </recommendedName>
</protein>
<dbReference type="KEGG" id="tsq:D3A95_00335"/>
<evidence type="ECO:0000256" key="11">
    <source>
        <dbReference type="RuleBase" id="RU003693"/>
    </source>
</evidence>
<evidence type="ECO:0000256" key="10">
    <source>
        <dbReference type="PIRSR" id="PIRSR604723-51"/>
    </source>
</evidence>
<keyword evidence="13" id="KW-0012">Acyltransferase</keyword>
<sequence length="391" mass="41820">MSDPFAWLEPALDALHRAHWYRQPLLSGAPGAVVSVGEPPRPLINFCSNDYLGLANHPQVKAAAIKAIEQWGTGATGSRLLSGQRCLHAQLERAIARWKGTEAALVFSSGTAANLGTIAALVDQRDLVLGDAYNHACLKKGARLSHAAFYEYPHNNVAALAQLLETHRSQYRRCLILTDGVFSMDGDVAPLQEILSLAEAYTAMVLVDDAHGTGVLGINGAGTLAALGQSSPTVIQMGTLSKALGSLGGYIAASQALITYLQHRASTWIYSTGLSPADTAAALAALEQLQTNPTLRQALEERIQQLEVGLQELGWPVLPRPLPTPIFCLPAPDPATVLQWGQKLQEAGCWVAAVRPPTVPFSRLRITLRADHTPEHIAQLLAALAALLKRC</sequence>
<dbReference type="AlphaFoldDB" id="A0A7D6JSA1"/>
<evidence type="ECO:0000256" key="1">
    <source>
        <dbReference type="ARBA" id="ARBA00001933"/>
    </source>
</evidence>
<reference evidence="14" key="1">
    <citation type="submission" date="2018-09" db="EMBL/GenBank/DDBJ databases">
        <title>Complete genome sequence of thermophilic cyanobacteria strain Thermosynechococcus elongatus PKUAC-SCTE542.</title>
        <authorList>
            <person name="Liang Y."/>
            <person name="Tang J."/>
            <person name="Daroch M."/>
        </authorList>
    </citation>
    <scope>NUCLEOTIDE SEQUENCE [LARGE SCALE GENOMIC DNA]</scope>
    <source>
        <strain evidence="14">E542</strain>
    </source>
</reference>
<evidence type="ECO:0000256" key="4">
    <source>
        <dbReference type="ARBA" id="ARBA00010008"/>
    </source>
</evidence>
<keyword evidence="7" id="KW-0093">Biotin biosynthesis</keyword>
<evidence type="ECO:0000256" key="8">
    <source>
        <dbReference type="ARBA" id="ARBA00022898"/>
    </source>
</evidence>
<evidence type="ECO:0000256" key="5">
    <source>
        <dbReference type="ARBA" id="ARBA00011738"/>
    </source>
</evidence>
<dbReference type="UniPathway" id="UPA00078"/>
<dbReference type="InterPro" id="IPR001917">
    <property type="entry name" value="Aminotrans_II_pyridoxalP_BS"/>
</dbReference>
<organism evidence="13 14">
    <name type="scientific">Thermosynechococcus sichuanensis E542</name>
    <dbReference type="NCBI Taxonomy" id="2016101"/>
    <lineage>
        <taxon>Bacteria</taxon>
        <taxon>Bacillati</taxon>
        <taxon>Cyanobacteriota</taxon>
        <taxon>Cyanophyceae</taxon>
        <taxon>Acaryochloridales</taxon>
        <taxon>Thermosynechococcaceae</taxon>
        <taxon>Thermosynechococcus</taxon>
        <taxon>Thermosynechococcus sichuanensis</taxon>
    </lineage>
</organism>
<keyword evidence="14" id="KW-1185">Reference proteome</keyword>
<evidence type="ECO:0000256" key="9">
    <source>
        <dbReference type="ARBA" id="ARBA00047715"/>
    </source>
</evidence>
<dbReference type="PROSITE" id="PS00599">
    <property type="entry name" value="AA_TRANSFER_CLASS_2"/>
    <property type="match status" value="1"/>
</dbReference>
<dbReference type="SUPFAM" id="SSF53383">
    <property type="entry name" value="PLP-dependent transferases"/>
    <property type="match status" value="1"/>
</dbReference>
<comment type="similarity">
    <text evidence="4 11">Belongs to the class-II pyridoxal-phosphate-dependent aminotransferase family. BioF subfamily.</text>
</comment>
<comment type="function">
    <text evidence="2 11">Catalyzes the decarboxylative condensation of pimeloyl-[acyl-carrier protein] and L-alanine to produce 8-amino-7-oxononanoate (AON), [acyl-carrier protein], and carbon dioxide.</text>
</comment>
<dbReference type="Gene3D" id="3.40.640.10">
    <property type="entry name" value="Type I PLP-dependent aspartate aminotransferase-like (Major domain)"/>
    <property type="match status" value="1"/>
</dbReference>
<evidence type="ECO:0000256" key="6">
    <source>
        <dbReference type="ARBA" id="ARBA00022679"/>
    </source>
</evidence>
<keyword evidence="8 10" id="KW-0663">Pyridoxal phosphate</keyword>
<dbReference type="InterPro" id="IPR015421">
    <property type="entry name" value="PyrdxlP-dep_Trfase_major"/>
</dbReference>
<dbReference type="InterPro" id="IPR004723">
    <property type="entry name" value="AONS_Archaea/Proteobacteria"/>
</dbReference>
<dbReference type="GO" id="GO:0008710">
    <property type="term" value="F:8-amino-7-oxononanoate synthase activity"/>
    <property type="evidence" value="ECO:0007669"/>
    <property type="project" value="UniProtKB-UniRule"/>
</dbReference>
<evidence type="ECO:0000256" key="3">
    <source>
        <dbReference type="ARBA" id="ARBA00004746"/>
    </source>
</evidence>
<evidence type="ECO:0000256" key="7">
    <source>
        <dbReference type="ARBA" id="ARBA00022756"/>
    </source>
</evidence>
<dbReference type="InterPro" id="IPR004839">
    <property type="entry name" value="Aminotransferase_I/II_large"/>
</dbReference>
<accession>A0A7D6JSA1</accession>
<dbReference type="PANTHER" id="PTHR13693">
    <property type="entry name" value="CLASS II AMINOTRANSFERASE/8-AMINO-7-OXONONANOATE SYNTHASE"/>
    <property type="match status" value="1"/>
</dbReference>
<feature type="modified residue" description="N6-(pyridoxal phosphate)lysine" evidence="10">
    <location>
        <position position="242"/>
    </location>
</feature>
<dbReference type="Proteomes" id="UP000261812">
    <property type="component" value="Chromosome"/>
</dbReference>
<feature type="domain" description="Aminotransferase class I/classII large" evidence="12">
    <location>
        <begin position="42"/>
        <end position="384"/>
    </location>
</feature>
<dbReference type="InterPro" id="IPR015424">
    <property type="entry name" value="PyrdxlP-dep_Trfase"/>
</dbReference>
<evidence type="ECO:0000313" key="13">
    <source>
        <dbReference type="EMBL" id="QLL29617.1"/>
    </source>
</evidence>
<comment type="pathway">
    <text evidence="3 11">Cofactor biosynthesis; biotin biosynthesis.</text>
</comment>
<dbReference type="PANTHER" id="PTHR13693:SF100">
    <property type="entry name" value="8-AMINO-7-OXONONANOATE SYNTHASE"/>
    <property type="match status" value="1"/>
</dbReference>
<dbReference type="GO" id="GO:0030170">
    <property type="term" value="F:pyridoxal phosphate binding"/>
    <property type="evidence" value="ECO:0007669"/>
    <property type="project" value="InterPro"/>
</dbReference>
<gene>
    <name evidence="13" type="primary">bioF</name>
    <name evidence="13" type="ORF">D3A95_00335</name>
</gene>
<dbReference type="InterPro" id="IPR015422">
    <property type="entry name" value="PyrdxlP-dep_Trfase_small"/>
</dbReference>
<dbReference type="NCBIfam" id="TIGR00858">
    <property type="entry name" value="bioF"/>
    <property type="match status" value="1"/>
</dbReference>
<dbReference type="EC" id="2.3.1.47" evidence="11"/>
<dbReference type="Gene3D" id="3.90.1150.10">
    <property type="entry name" value="Aspartate Aminotransferase, domain 1"/>
    <property type="match status" value="1"/>
</dbReference>
<comment type="subunit">
    <text evidence="5 11">Homodimer.</text>
</comment>
<evidence type="ECO:0000259" key="12">
    <source>
        <dbReference type="Pfam" id="PF00155"/>
    </source>
</evidence>
<dbReference type="EMBL" id="CP032152">
    <property type="protein sequence ID" value="QLL29617.1"/>
    <property type="molecule type" value="Genomic_DNA"/>
</dbReference>
<dbReference type="GO" id="GO:0009102">
    <property type="term" value="P:biotin biosynthetic process"/>
    <property type="evidence" value="ECO:0007669"/>
    <property type="project" value="UniProtKB-UniRule"/>
</dbReference>
<comment type="cofactor">
    <cofactor evidence="1 10 11">
        <name>pyridoxal 5'-phosphate</name>
        <dbReference type="ChEBI" id="CHEBI:597326"/>
    </cofactor>
</comment>
<dbReference type="CDD" id="cd06454">
    <property type="entry name" value="KBL_like"/>
    <property type="match status" value="1"/>
</dbReference>
<comment type="catalytic activity">
    <reaction evidence="9 11">
        <text>6-carboxyhexanoyl-[ACP] + L-alanine + H(+) = (8S)-8-amino-7-oxononanoate + holo-[ACP] + CO2</text>
        <dbReference type="Rhea" id="RHEA:42288"/>
        <dbReference type="Rhea" id="RHEA-COMP:9685"/>
        <dbReference type="Rhea" id="RHEA-COMP:9955"/>
        <dbReference type="ChEBI" id="CHEBI:15378"/>
        <dbReference type="ChEBI" id="CHEBI:16526"/>
        <dbReference type="ChEBI" id="CHEBI:57972"/>
        <dbReference type="ChEBI" id="CHEBI:64479"/>
        <dbReference type="ChEBI" id="CHEBI:78846"/>
        <dbReference type="ChEBI" id="CHEBI:149468"/>
        <dbReference type="EC" id="2.3.1.47"/>
    </reaction>
</comment>
<evidence type="ECO:0000313" key="14">
    <source>
        <dbReference type="Proteomes" id="UP000261812"/>
    </source>
</evidence>
<evidence type="ECO:0000256" key="2">
    <source>
        <dbReference type="ARBA" id="ARBA00002513"/>
    </source>
</evidence>